<evidence type="ECO:0000256" key="1">
    <source>
        <dbReference type="ARBA" id="ARBA00022729"/>
    </source>
</evidence>
<dbReference type="InterPro" id="IPR051099">
    <property type="entry name" value="AGR/TXD"/>
</dbReference>
<gene>
    <name evidence="3" type="ORF">HUE87_01065</name>
</gene>
<reference evidence="3 4" key="1">
    <citation type="submission" date="2020-05" db="EMBL/GenBank/DDBJ databases">
        <title>Sulfurimonas marisnigri, sp. nov., and Sulfurimonas baltica, sp. nov., manganese oxide reducing chemolithoautotrophs of the class Epsilonproteobacteria isolated from the pelagic redoxclines of the Black and Baltic Seas and emended description of the genus Sulfurimonas.</title>
        <authorList>
            <person name="Henkel J.V."/>
            <person name="Laudan C."/>
            <person name="Werner J."/>
            <person name="Neu T."/>
            <person name="Plewe S."/>
            <person name="Sproer C."/>
            <person name="Bunk B."/>
            <person name="Schulz-Vogt H.N."/>
        </authorList>
    </citation>
    <scope>NUCLEOTIDE SEQUENCE [LARGE SCALE GENOMIC DNA]</scope>
    <source>
        <strain evidence="3 4">SoZ1</strain>
    </source>
</reference>
<dbReference type="SUPFAM" id="SSF52833">
    <property type="entry name" value="Thioredoxin-like"/>
    <property type="match status" value="1"/>
</dbReference>
<keyword evidence="4" id="KW-1185">Reference proteome</keyword>
<sequence>MIKISMVLLFCFFNLSALEWHTYKDALKLQEKSSKVIMIDVIRTECQYCIKMDKNVFYNEEMSQWLEERFIPVKINLDNEEMPLDVEVKMTPTFYFLDKNNNIVKTIPGSWNIEDFKDLTKNIKGE</sequence>
<dbReference type="InterPro" id="IPR036249">
    <property type="entry name" value="Thioredoxin-like_sf"/>
</dbReference>
<feature type="domain" description="Spermatogenesis-associated protein 20-like TRX" evidence="2">
    <location>
        <begin position="18"/>
        <end position="86"/>
    </location>
</feature>
<organism evidence="3 4">
    <name type="scientific">Candidatus Sulfurimonas marisnigri</name>
    <dbReference type="NCBI Taxonomy" id="2740405"/>
    <lineage>
        <taxon>Bacteria</taxon>
        <taxon>Pseudomonadati</taxon>
        <taxon>Campylobacterota</taxon>
        <taxon>Epsilonproteobacteria</taxon>
        <taxon>Campylobacterales</taxon>
        <taxon>Sulfurimonadaceae</taxon>
        <taxon>Sulfurimonas</taxon>
    </lineage>
</organism>
<keyword evidence="1" id="KW-0732">Signal</keyword>
<dbReference type="InterPro" id="IPR004879">
    <property type="entry name" value="Ssp411-like_TRX"/>
</dbReference>
<dbReference type="Gene3D" id="3.40.30.10">
    <property type="entry name" value="Glutaredoxin"/>
    <property type="match status" value="1"/>
</dbReference>
<dbReference type="RefSeq" id="WP_194366911.1">
    <property type="nucleotide sequence ID" value="NZ_CP054493.1"/>
</dbReference>
<dbReference type="EMBL" id="CP054493">
    <property type="protein sequence ID" value="QOY54867.1"/>
    <property type="molecule type" value="Genomic_DNA"/>
</dbReference>
<name>A0A7S7RPY3_9BACT</name>
<evidence type="ECO:0000259" key="2">
    <source>
        <dbReference type="Pfam" id="PF03190"/>
    </source>
</evidence>
<dbReference type="PANTHER" id="PTHR15337">
    <property type="entry name" value="ANTERIOR GRADIENT PROTEIN-RELATED"/>
    <property type="match status" value="1"/>
</dbReference>
<proteinExistence type="predicted"/>
<dbReference type="KEGG" id="smas:HUE87_01065"/>
<dbReference type="PANTHER" id="PTHR15337:SF11">
    <property type="entry name" value="THIOREDOXIN DOMAIN-CONTAINING PROTEIN"/>
    <property type="match status" value="1"/>
</dbReference>
<evidence type="ECO:0000313" key="3">
    <source>
        <dbReference type="EMBL" id="QOY54867.1"/>
    </source>
</evidence>
<dbReference type="Proteomes" id="UP000593836">
    <property type="component" value="Chromosome"/>
</dbReference>
<dbReference type="AlphaFoldDB" id="A0A7S7RPY3"/>
<accession>A0A7S7RPY3</accession>
<dbReference type="Pfam" id="PF03190">
    <property type="entry name" value="Thioredox_DsbH"/>
    <property type="match status" value="1"/>
</dbReference>
<evidence type="ECO:0000313" key="4">
    <source>
        <dbReference type="Proteomes" id="UP000593836"/>
    </source>
</evidence>
<protein>
    <submittedName>
        <fullName evidence="3">DUF255 domain-containing protein</fullName>
    </submittedName>
</protein>